<sequence length="185" mass="20490">MLLSICAAGQGVLQRQHRKRSPADDDACQDLAVLRRSSSYNADSASLNTSRLAAAQHRPKLELLHARLAKFELLAAQSLCRRLELELTPPLASTDVHPEYLTDAMEIITDLEQQWEFTDNQNSKQQSDLLIVDVVFSNEFDRSFRIPSALSRLSGEFPWAVGAPGCGAGGHRVMLEAEHDAYVVC</sequence>
<evidence type="ECO:0000313" key="2">
    <source>
        <dbReference type="Proteomes" id="UP000324897"/>
    </source>
</evidence>
<name>A0A5J9VMU6_9POAL</name>
<dbReference type="Proteomes" id="UP000324897">
    <property type="component" value="Unassembled WGS sequence"/>
</dbReference>
<feature type="non-terminal residue" evidence="1">
    <location>
        <position position="1"/>
    </location>
</feature>
<organism evidence="1 2">
    <name type="scientific">Eragrostis curvula</name>
    <name type="common">weeping love grass</name>
    <dbReference type="NCBI Taxonomy" id="38414"/>
    <lineage>
        <taxon>Eukaryota</taxon>
        <taxon>Viridiplantae</taxon>
        <taxon>Streptophyta</taxon>
        <taxon>Embryophyta</taxon>
        <taxon>Tracheophyta</taxon>
        <taxon>Spermatophyta</taxon>
        <taxon>Magnoliopsida</taxon>
        <taxon>Liliopsida</taxon>
        <taxon>Poales</taxon>
        <taxon>Poaceae</taxon>
        <taxon>PACMAD clade</taxon>
        <taxon>Chloridoideae</taxon>
        <taxon>Eragrostideae</taxon>
        <taxon>Eragrostidinae</taxon>
        <taxon>Eragrostis</taxon>
    </lineage>
</organism>
<dbReference type="EMBL" id="RWGY01000009">
    <property type="protein sequence ID" value="TVU36764.1"/>
    <property type="molecule type" value="Genomic_DNA"/>
</dbReference>
<protein>
    <submittedName>
        <fullName evidence="1">Uncharacterized protein</fullName>
    </submittedName>
</protein>
<proteinExistence type="predicted"/>
<dbReference type="Gramene" id="TVU36764">
    <property type="protein sequence ID" value="TVU36764"/>
    <property type="gene ID" value="EJB05_18710"/>
</dbReference>
<reference evidence="1 2" key="1">
    <citation type="journal article" date="2019" name="Sci. Rep.">
        <title>A high-quality genome of Eragrostis curvula grass provides insights into Poaceae evolution and supports new strategies to enhance forage quality.</title>
        <authorList>
            <person name="Carballo J."/>
            <person name="Santos B.A.C.M."/>
            <person name="Zappacosta D."/>
            <person name="Garbus I."/>
            <person name="Selva J.P."/>
            <person name="Gallo C.A."/>
            <person name="Diaz A."/>
            <person name="Albertini E."/>
            <person name="Caccamo M."/>
            <person name="Echenique V."/>
        </authorList>
    </citation>
    <scope>NUCLEOTIDE SEQUENCE [LARGE SCALE GENOMIC DNA]</scope>
    <source>
        <strain evidence="2">cv. Victoria</strain>
        <tissue evidence="1">Leaf</tissue>
    </source>
</reference>
<evidence type="ECO:0000313" key="1">
    <source>
        <dbReference type="EMBL" id="TVU36764.1"/>
    </source>
</evidence>
<comment type="caution">
    <text evidence="1">The sequence shown here is derived from an EMBL/GenBank/DDBJ whole genome shotgun (WGS) entry which is preliminary data.</text>
</comment>
<dbReference type="AlphaFoldDB" id="A0A5J9VMU6"/>
<gene>
    <name evidence="1" type="ORF">EJB05_18710</name>
</gene>
<keyword evidence="2" id="KW-1185">Reference proteome</keyword>
<accession>A0A5J9VMU6</accession>